<proteinExistence type="inferred from homology"/>
<feature type="transmembrane region" description="Helical" evidence="8">
    <location>
        <begin position="309"/>
        <end position="336"/>
    </location>
</feature>
<evidence type="ECO:0000259" key="9">
    <source>
        <dbReference type="SMART" id="SM00924"/>
    </source>
</evidence>
<dbReference type="Gene3D" id="1.20.50.50">
    <property type="match status" value="1"/>
</dbReference>
<dbReference type="SUPFAM" id="SSF54631">
    <property type="entry name" value="CBS-domain pair"/>
    <property type="match status" value="1"/>
</dbReference>
<keyword evidence="4 8" id="KW-0812">Transmembrane</keyword>
<evidence type="ECO:0000256" key="4">
    <source>
        <dbReference type="ARBA" id="ARBA00022692"/>
    </source>
</evidence>
<dbReference type="Pfam" id="PF03448">
    <property type="entry name" value="MgtE_N"/>
    <property type="match status" value="1"/>
</dbReference>
<feature type="transmembrane region" description="Helical" evidence="8">
    <location>
        <begin position="422"/>
        <end position="445"/>
    </location>
</feature>
<keyword evidence="3" id="KW-0813">Transport</keyword>
<dbReference type="KEGG" id="gni:GNIT_0595"/>
<feature type="transmembrane region" description="Helical" evidence="8">
    <location>
        <begin position="283"/>
        <end position="303"/>
    </location>
</feature>
<dbReference type="AlphaFoldDB" id="G4QEI6"/>
<dbReference type="HOGENOM" id="CLU_037408_1_1_6"/>
<dbReference type="InterPro" id="IPR006668">
    <property type="entry name" value="Mg_transptr_MgtE_intracell_dom"/>
</dbReference>
<dbReference type="Proteomes" id="UP000009282">
    <property type="component" value="Chromosome"/>
</dbReference>
<dbReference type="Gene3D" id="3.10.580.10">
    <property type="entry name" value="CBS-domain"/>
    <property type="match status" value="1"/>
</dbReference>
<dbReference type="GO" id="GO:0008324">
    <property type="term" value="F:monoatomic cation transmembrane transporter activity"/>
    <property type="evidence" value="ECO:0007669"/>
    <property type="project" value="InterPro"/>
</dbReference>
<evidence type="ECO:0000313" key="10">
    <source>
        <dbReference type="EMBL" id="AEP28749.1"/>
    </source>
</evidence>
<keyword evidence="5" id="KW-0460">Magnesium</keyword>
<feature type="transmembrane region" description="Helical" evidence="8">
    <location>
        <begin position="357"/>
        <end position="378"/>
    </location>
</feature>
<dbReference type="PANTHER" id="PTHR41394">
    <property type="entry name" value="MAGNESIUM TRANSPORTER MGTE"/>
    <property type="match status" value="1"/>
</dbReference>
<dbReference type="STRING" id="1085623.GNIT_0595"/>
<keyword evidence="11" id="KW-1185">Reference proteome</keyword>
<evidence type="ECO:0000256" key="8">
    <source>
        <dbReference type="SAM" id="Phobius"/>
    </source>
</evidence>
<dbReference type="EMBL" id="CP003060">
    <property type="protein sequence ID" value="AEP28749.1"/>
    <property type="molecule type" value="Genomic_DNA"/>
</dbReference>
<dbReference type="SUPFAM" id="SSF161093">
    <property type="entry name" value="MgtE membrane domain-like"/>
    <property type="match status" value="1"/>
</dbReference>
<dbReference type="PANTHER" id="PTHR41394:SF5">
    <property type="entry name" value="SLC41A_MGTE INTEGRAL MEMBRANE DOMAIN-CONTAINING PROTEIN"/>
    <property type="match status" value="1"/>
</dbReference>
<evidence type="ECO:0000256" key="5">
    <source>
        <dbReference type="ARBA" id="ARBA00022842"/>
    </source>
</evidence>
<accession>G4QEI6</accession>
<dbReference type="OrthoDB" id="9790355at2"/>
<comment type="similarity">
    <text evidence="2">Belongs to the SLC41A transporter family.</text>
</comment>
<evidence type="ECO:0000256" key="6">
    <source>
        <dbReference type="ARBA" id="ARBA00022989"/>
    </source>
</evidence>
<dbReference type="GO" id="GO:0016020">
    <property type="term" value="C:membrane"/>
    <property type="evidence" value="ECO:0007669"/>
    <property type="project" value="UniProtKB-SubCell"/>
</dbReference>
<dbReference type="SUPFAM" id="SSF158791">
    <property type="entry name" value="MgtE N-terminal domain-like"/>
    <property type="match status" value="1"/>
</dbReference>
<dbReference type="RefSeq" id="WP_014107626.1">
    <property type="nucleotide sequence ID" value="NC_016041.1"/>
</dbReference>
<organism evidence="10 11">
    <name type="scientific">Glaciecola nitratireducens (strain JCM 12485 / KCTC 12276 / FR1064)</name>
    <dbReference type="NCBI Taxonomy" id="1085623"/>
    <lineage>
        <taxon>Bacteria</taxon>
        <taxon>Pseudomonadati</taxon>
        <taxon>Pseudomonadota</taxon>
        <taxon>Gammaproteobacteria</taxon>
        <taxon>Alteromonadales</taxon>
        <taxon>Alteromonadaceae</taxon>
        <taxon>Brumicola</taxon>
    </lineage>
</organism>
<dbReference type="InterPro" id="IPR046342">
    <property type="entry name" value="CBS_dom_sf"/>
</dbReference>
<reference evidence="10 11" key="1">
    <citation type="journal article" date="2011" name="J. Bacteriol.">
        <title>Complete genome sequence of seawater bacterium Glaciecola nitratireducens FR1064T.</title>
        <authorList>
            <person name="Bian F."/>
            <person name="Qin Q.L."/>
            <person name="Xie B.B."/>
            <person name="Shu Y.L."/>
            <person name="Zhang X.Y."/>
            <person name="Yu Y."/>
            <person name="Chen B."/>
            <person name="Chen X.L."/>
            <person name="Zhou B.C."/>
            <person name="Zhang Y.Z."/>
        </authorList>
    </citation>
    <scope>NUCLEOTIDE SEQUENCE [LARGE SCALE GENOMIC DNA]</scope>
    <source>
        <strain evidence="11">JCM 12485 / KCTC 12276 / FR1064</strain>
    </source>
</reference>
<name>G4QEI6_GLANF</name>
<feature type="transmembrane region" description="Helical" evidence="8">
    <location>
        <begin position="384"/>
        <end position="410"/>
    </location>
</feature>
<dbReference type="Pfam" id="PF01769">
    <property type="entry name" value="MgtE"/>
    <property type="match status" value="1"/>
</dbReference>
<evidence type="ECO:0000313" key="11">
    <source>
        <dbReference type="Proteomes" id="UP000009282"/>
    </source>
</evidence>
<evidence type="ECO:0000256" key="1">
    <source>
        <dbReference type="ARBA" id="ARBA00004141"/>
    </source>
</evidence>
<dbReference type="SMART" id="SM00924">
    <property type="entry name" value="MgtE_N"/>
    <property type="match status" value="1"/>
</dbReference>
<sequence length="446" mass="48934">MSETLPDLIEEVISHSDLSESGVGIAAIIAQADEDEMASLLESLPIEQRLSLWQTLPDHKKLDILIAMRGDPREVLVRATEPEQWDKLFVGIEAEDLLELADSLPEELVERAYAAMDRVQRQYFTEANQYPEEQVGHWITHDYLVLPLNARVREGIRLIRREMPRHTDTIFLINRSGHFSEAVPIAKLYALPEHVPLVDVALDDFPVINATDEGQKVAKDVLFSTYGALPVVDENRKLIGRIDVTTASELSEEYYERQLMASAGMDENEDLFSPVRRSAKARAIWLGINLLTAFMASAFIGMFEATLQQVVALAVLMPVVASMGGIAGSQTLTLIIRGLALKQVTPANTMVLLRKELKVGGLNGFIWAIVIGLVAFAWFGDPLIGAVIAIAIFLNIVAAAFAGVFVPVILDKLKIDPALSGSVILTTVTDIVGFVAFLGLGTILLL</sequence>
<dbReference type="InterPro" id="IPR036739">
    <property type="entry name" value="SLC41_membr_dom_sf"/>
</dbReference>
<keyword evidence="7 8" id="KW-0472">Membrane</keyword>
<gene>
    <name evidence="10" type="primary">mgtE</name>
    <name evidence="10" type="ordered locus">GNIT_0595</name>
</gene>
<feature type="domain" description="Magnesium transporter MgtE intracellular" evidence="9">
    <location>
        <begin position="32"/>
        <end position="135"/>
    </location>
</feature>
<evidence type="ECO:0000256" key="3">
    <source>
        <dbReference type="ARBA" id="ARBA00022448"/>
    </source>
</evidence>
<protein>
    <submittedName>
        <fullName evidence="10">MgtE intracellular region</fullName>
    </submittedName>
</protein>
<evidence type="ECO:0000256" key="2">
    <source>
        <dbReference type="ARBA" id="ARBA00009749"/>
    </source>
</evidence>
<dbReference type="Gene3D" id="1.10.357.20">
    <property type="entry name" value="SLC41 divalent cation transporters, integral membrane domain"/>
    <property type="match status" value="1"/>
</dbReference>
<keyword evidence="6 8" id="KW-1133">Transmembrane helix</keyword>
<comment type="subcellular location">
    <subcellularLocation>
        <location evidence="1">Membrane</location>
        <topology evidence="1">Multi-pass membrane protein</topology>
    </subcellularLocation>
</comment>
<evidence type="ECO:0000256" key="7">
    <source>
        <dbReference type="ARBA" id="ARBA00023136"/>
    </source>
</evidence>
<dbReference type="InterPro" id="IPR006667">
    <property type="entry name" value="SLC41_membr_dom"/>
</dbReference>
<dbReference type="eggNOG" id="COG2239">
    <property type="taxonomic scope" value="Bacteria"/>
</dbReference>